<dbReference type="OrthoDB" id="9804020at2"/>
<evidence type="ECO:0000313" key="8">
    <source>
        <dbReference type="Proteomes" id="UP000295129"/>
    </source>
</evidence>
<dbReference type="EMBL" id="SNVV01000011">
    <property type="protein sequence ID" value="TDN49560.1"/>
    <property type="molecule type" value="Genomic_DNA"/>
</dbReference>
<dbReference type="PRINTS" id="PR00035">
    <property type="entry name" value="HTHGNTR"/>
</dbReference>
<keyword evidence="2" id="KW-0663">Pyridoxal phosphate</keyword>
<evidence type="ECO:0000256" key="5">
    <source>
        <dbReference type="ARBA" id="ARBA00023163"/>
    </source>
</evidence>
<dbReference type="SUPFAM" id="SSF53383">
    <property type="entry name" value="PLP-dependent transferases"/>
    <property type="match status" value="1"/>
</dbReference>
<dbReference type="RefSeq" id="WP_133592303.1">
    <property type="nucleotide sequence ID" value="NZ_SNVV01000011.1"/>
</dbReference>
<evidence type="ECO:0000259" key="6">
    <source>
        <dbReference type="PROSITE" id="PS50949"/>
    </source>
</evidence>
<name>A0A4R6DWB0_9RHOO</name>
<dbReference type="Gene3D" id="3.40.640.10">
    <property type="entry name" value="Type I PLP-dependent aspartate aminotransferase-like (Major domain)"/>
    <property type="match status" value="1"/>
</dbReference>
<dbReference type="GO" id="GO:0008483">
    <property type="term" value="F:transaminase activity"/>
    <property type="evidence" value="ECO:0007669"/>
    <property type="project" value="UniProtKB-KW"/>
</dbReference>
<dbReference type="InterPro" id="IPR036388">
    <property type="entry name" value="WH-like_DNA-bd_sf"/>
</dbReference>
<feature type="domain" description="HTH gntR-type" evidence="6">
    <location>
        <begin position="22"/>
        <end position="90"/>
    </location>
</feature>
<accession>A0A4R6DWB0</accession>
<keyword evidence="5" id="KW-0804">Transcription</keyword>
<dbReference type="InterPro" id="IPR015424">
    <property type="entry name" value="PyrdxlP-dep_Trfase"/>
</dbReference>
<keyword evidence="8" id="KW-1185">Reference proteome</keyword>
<dbReference type="GO" id="GO:0003700">
    <property type="term" value="F:DNA-binding transcription factor activity"/>
    <property type="evidence" value="ECO:0007669"/>
    <property type="project" value="InterPro"/>
</dbReference>
<dbReference type="PROSITE" id="PS50949">
    <property type="entry name" value="HTH_GNTR"/>
    <property type="match status" value="1"/>
</dbReference>
<dbReference type="InterPro" id="IPR051446">
    <property type="entry name" value="HTH_trans_reg/aminotransferase"/>
</dbReference>
<keyword evidence="3" id="KW-0805">Transcription regulation</keyword>
<evidence type="ECO:0000256" key="2">
    <source>
        <dbReference type="ARBA" id="ARBA00022898"/>
    </source>
</evidence>
<sequence length="513" mass="55843">MFKHAQLESVKAWLGDPKHQALPLHARIQRAIRQLILDGTLEAGRPLPASRALAKSLGVSRDTVESAYSQLHVEGFIARRVGSGSFVSDQVQRLPRRRPPQGQAAHAAAPRLSQRGAAIFEGGGVREALVPRPFAPGVPETRGFPLQTWERLERQALKEHGSRALTHSHPQGMEALRQAIADYVNLERGARATADRVLVLTSTQQALTLCATVLLDAGERIFIEDPVYHGARKAFEAAGLECVPVPVDGQGMRVEQLHAATQAARAVFLTPSHQFPTGATLALDRRLSAIEWAQRHQAWIIEDDYDSEFHYAGKPMACVQGLDAHERTLYIGTFTKSLFPGLRLGYMVLPPQLVAPMTAARTLLDGHSASIPQLTLARFMEGGHFGAHVRAMRGIYAERRDALARLVRTHLAAFVEPRVPVGGMQMPCVLLRDIPERAAIDTARRAGIDLLGLTALHASAGQEAGFLLGFAAYAADEMEVAIRKLAQVFQGLQGRQGPPELQVPAGPKQRGSN</sequence>
<protein>
    <submittedName>
        <fullName evidence="7">GntR family transcriptional regulator/MocR family aminotransferase</fullName>
    </submittedName>
</protein>
<keyword evidence="7" id="KW-0032">Aminotransferase</keyword>
<dbReference type="Pfam" id="PF00392">
    <property type="entry name" value="GntR"/>
    <property type="match status" value="1"/>
</dbReference>
<dbReference type="SMART" id="SM00345">
    <property type="entry name" value="HTH_GNTR"/>
    <property type="match status" value="1"/>
</dbReference>
<organism evidence="7 8">
    <name type="scientific">Azoarcus indigens</name>
    <dbReference type="NCBI Taxonomy" id="29545"/>
    <lineage>
        <taxon>Bacteria</taxon>
        <taxon>Pseudomonadati</taxon>
        <taxon>Pseudomonadota</taxon>
        <taxon>Betaproteobacteria</taxon>
        <taxon>Rhodocyclales</taxon>
        <taxon>Zoogloeaceae</taxon>
        <taxon>Azoarcus</taxon>
    </lineage>
</organism>
<dbReference type="Proteomes" id="UP000295129">
    <property type="component" value="Unassembled WGS sequence"/>
</dbReference>
<dbReference type="PANTHER" id="PTHR46577:SF1">
    <property type="entry name" value="HTH-TYPE TRANSCRIPTIONAL REGULATORY PROTEIN GABR"/>
    <property type="match status" value="1"/>
</dbReference>
<dbReference type="InterPro" id="IPR036390">
    <property type="entry name" value="WH_DNA-bd_sf"/>
</dbReference>
<evidence type="ECO:0000256" key="4">
    <source>
        <dbReference type="ARBA" id="ARBA00023125"/>
    </source>
</evidence>
<dbReference type="Pfam" id="PF00155">
    <property type="entry name" value="Aminotran_1_2"/>
    <property type="match status" value="1"/>
</dbReference>
<dbReference type="GO" id="GO:0003677">
    <property type="term" value="F:DNA binding"/>
    <property type="evidence" value="ECO:0007669"/>
    <property type="project" value="UniProtKB-KW"/>
</dbReference>
<comment type="caution">
    <text evidence="7">The sequence shown here is derived from an EMBL/GenBank/DDBJ whole genome shotgun (WGS) entry which is preliminary data.</text>
</comment>
<dbReference type="GO" id="GO:0030170">
    <property type="term" value="F:pyridoxal phosphate binding"/>
    <property type="evidence" value="ECO:0007669"/>
    <property type="project" value="InterPro"/>
</dbReference>
<gene>
    <name evidence="7" type="ORF">C7389_11138</name>
</gene>
<evidence type="ECO:0000256" key="1">
    <source>
        <dbReference type="ARBA" id="ARBA00005384"/>
    </source>
</evidence>
<keyword evidence="7" id="KW-0808">Transferase</keyword>
<dbReference type="InterPro" id="IPR000524">
    <property type="entry name" value="Tscrpt_reg_HTH_GntR"/>
</dbReference>
<evidence type="ECO:0000256" key="3">
    <source>
        <dbReference type="ARBA" id="ARBA00023015"/>
    </source>
</evidence>
<dbReference type="AlphaFoldDB" id="A0A4R6DWB0"/>
<dbReference type="CDD" id="cd07377">
    <property type="entry name" value="WHTH_GntR"/>
    <property type="match status" value="1"/>
</dbReference>
<proteinExistence type="inferred from homology"/>
<dbReference type="InterPro" id="IPR015421">
    <property type="entry name" value="PyrdxlP-dep_Trfase_major"/>
</dbReference>
<reference evidence="7 8" key="1">
    <citation type="submission" date="2019-03" db="EMBL/GenBank/DDBJ databases">
        <title>Genomic Encyclopedia of Type Strains, Phase IV (KMG-IV): sequencing the most valuable type-strain genomes for metagenomic binning, comparative biology and taxonomic classification.</title>
        <authorList>
            <person name="Goeker M."/>
        </authorList>
    </citation>
    <scope>NUCLEOTIDE SEQUENCE [LARGE SCALE GENOMIC DNA]</scope>
    <source>
        <strain evidence="7 8">DSM 12121</strain>
    </source>
</reference>
<dbReference type="PANTHER" id="PTHR46577">
    <property type="entry name" value="HTH-TYPE TRANSCRIPTIONAL REGULATORY PROTEIN GABR"/>
    <property type="match status" value="1"/>
</dbReference>
<dbReference type="Gene3D" id="1.10.10.10">
    <property type="entry name" value="Winged helix-like DNA-binding domain superfamily/Winged helix DNA-binding domain"/>
    <property type="match status" value="1"/>
</dbReference>
<evidence type="ECO:0000313" key="7">
    <source>
        <dbReference type="EMBL" id="TDN49560.1"/>
    </source>
</evidence>
<dbReference type="SUPFAM" id="SSF46785">
    <property type="entry name" value="Winged helix' DNA-binding domain"/>
    <property type="match status" value="1"/>
</dbReference>
<dbReference type="CDD" id="cd00609">
    <property type="entry name" value="AAT_like"/>
    <property type="match status" value="1"/>
</dbReference>
<dbReference type="InterPro" id="IPR004839">
    <property type="entry name" value="Aminotransferase_I/II_large"/>
</dbReference>
<keyword evidence="4" id="KW-0238">DNA-binding</keyword>
<comment type="similarity">
    <text evidence="1">In the C-terminal section; belongs to the class-I pyridoxal-phosphate-dependent aminotransferase family.</text>
</comment>